<gene>
    <name evidence="1" type="ORF">PHYPA_006797</name>
</gene>
<proteinExistence type="predicted"/>
<dbReference type="EnsemblPlants" id="Pp3c4_27120V3.1">
    <property type="protein sequence ID" value="Pp3c4_27120V3.1"/>
    <property type="gene ID" value="Pp3c4_27120"/>
</dbReference>
<reference evidence="2" key="3">
    <citation type="submission" date="2020-12" db="UniProtKB">
        <authorList>
            <consortium name="EnsemblPlants"/>
        </authorList>
    </citation>
    <scope>IDENTIFICATION</scope>
</reference>
<dbReference type="InParanoid" id="A0A2K1KQ55"/>
<reference evidence="1 3" key="2">
    <citation type="journal article" date="2018" name="Plant J.">
        <title>The Physcomitrella patens chromosome-scale assembly reveals moss genome structure and evolution.</title>
        <authorList>
            <person name="Lang D."/>
            <person name="Ullrich K.K."/>
            <person name="Murat F."/>
            <person name="Fuchs J."/>
            <person name="Jenkins J."/>
            <person name="Haas F.B."/>
            <person name="Piednoel M."/>
            <person name="Gundlach H."/>
            <person name="Van Bel M."/>
            <person name="Meyberg R."/>
            <person name="Vives C."/>
            <person name="Morata J."/>
            <person name="Symeonidi A."/>
            <person name="Hiss M."/>
            <person name="Muchero W."/>
            <person name="Kamisugi Y."/>
            <person name="Saleh O."/>
            <person name="Blanc G."/>
            <person name="Decker E.L."/>
            <person name="van Gessel N."/>
            <person name="Grimwood J."/>
            <person name="Hayes R.D."/>
            <person name="Graham S.W."/>
            <person name="Gunter L.E."/>
            <person name="McDaniel S.F."/>
            <person name="Hoernstein S.N.W."/>
            <person name="Larsson A."/>
            <person name="Li F.W."/>
            <person name="Perroud P.F."/>
            <person name="Phillips J."/>
            <person name="Ranjan P."/>
            <person name="Rokshar D.S."/>
            <person name="Rothfels C.J."/>
            <person name="Schneider L."/>
            <person name="Shu S."/>
            <person name="Stevenson D.W."/>
            <person name="Thummler F."/>
            <person name="Tillich M."/>
            <person name="Villarreal Aguilar J.C."/>
            <person name="Widiez T."/>
            <person name="Wong G.K."/>
            <person name="Wymore A."/>
            <person name="Zhang Y."/>
            <person name="Zimmer A.D."/>
            <person name="Quatrano R.S."/>
            <person name="Mayer K.F.X."/>
            <person name="Goodstein D."/>
            <person name="Casacuberta J.M."/>
            <person name="Vandepoele K."/>
            <person name="Reski R."/>
            <person name="Cuming A.C."/>
            <person name="Tuskan G.A."/>
            <person name="Maumus F."/>
            <person name="Salse J."/>
            <person name="Schmutz J."/>
            <person name="Rensing S.A."/>
        </authorList>
    </citation>
    <scope>NUCLEOTIDE SEQUENCE [LARGE SCALE GENOMIC DNA]</scope>
    <source>
        <strain evidence="2 3">cv. Gransden 2004</strain>
    </source>
</reference>
<dbReference type="EnsemblPlants" id="Pp3c4_27120V3.2">
    <property type="protein sequence ID" value="Pp3c4_27120V3.2"/>
    <property type="gene ID" value="Pp3c4_27120"/>
</dbReference>
<dbReference type="EMBL" id="ABEU02000004">
    <property type="protein sequence ID" value="PNR55900.1"/>
    <property type="molecule type" value="Genomic_DNA"/>
</dbReference>
<accession>A0A2K1KQ55</accession>
<protein>
    <submittedName>
        <fullName evidence="1 2">Uncharacterized protein</fullName>
    </submittedName>
</protein>
<dbReference type="Gramene" id="Pp3c4_27120V3.1">
    <property type="protein sequence ID" value="Pp3c4_27120V3.1"/>
    <property type="gene ID" value="Pp3c4_27120"/>
</dbReference>
<organism evidence="1">
    <name type="scientific">Physcomitrium patens</name>
    <name type="common">Spreading-leaved earth moss</name>
    <name type="synonym">Physcomitrella patens</name>
    <dbReference type="NCBI Taxonomy" id="3218"/>
    <lineage>
        <taxon>Eukaryota</taxon>
        <taxon>Viridiplantae</taxon>
        <taxon>Streptophyta</taxon>
        <taxon>Embryophyta</taxon>
        <taxon>Bryophyta</taxon>
        <taxon>Bryophytina</taxon>
        <taxon>Bryopsida</taxon>
        <taxon>Funariidae</taxon>
        <taxon>Funariales</taxon>
        <taxon>Funariaceae</taxon>
        <taxon>Physcomitrium</taxon>
    </lineage>
</organism>
<sequence>MEELRHTDAKVYAATHPGVRARGHANRCNPRLRWKLCRWNPMNKFRLAKYKARHPVEFQRTRARSRFDYVNPLTYIRRIQHNLTHAGRRHHSTTY</sequence>
<keyword evidence="3" id="KW-1185">Reference proteome</keyword>
<dbReference type="AlphaFoldDB" id="A0A2K1KQ55"/>
<evidence type="ECO:0000313" key="1">
    <source>
        <dbReference type="EMBL" id="PNR55900.1"/>
    </source>
</evidence>
<dbReference type="Proteomes" id="UP000006727">
    <property type="component" value="Chromosome 4"/>
</dbReference>
<name>A0A2K1KQ55_PHYPA</name>
<reference evidence="1 3" key="1">
    <citation type="journal article" date="2008" name="Science">
        <title>The Physcomitrella genome reveals evolutionary insights into the conquest of land by plants.</title>
        <authorList>
            <person name="Rensing S."/>
            <person name="Lang D."/>
            <person name="Zimmer A."/>
            <person name="Terry A."/>
            <person name="Salamov A."/>
            <person name="Shapiro H."/>
            <person name="Nishiyama T."/>
            <person name="Perroud P.-F."/>
            <person name="Lindquist E."/>
            <person name="Kamisugi Y."/>
            <person name="Tanahashi T."/>
            <person name="Sakakibara K."/>
            <person name="Fujita T."/>
            <person name="Oishi K."/>
            <person name="Shin-I T."/>
            <person name="Kuroki Y."/>
            <person name="Toyoda A."/>
            <person name="Suzuki Y."/>
            <person name="Hashimoto A."/>
            <person name="Yamaguchi K."/>
            <person name="Sugano A."/>
            <person name="Kohara Y."/>
            <person name="Fujiyama A."/>
            <person name="Anterola A."/>
            <person name="Aoki S."/>
            <person name="Ashton N."/>
            <person name="Barbazuk W.B."/>
            <person name="Barker E."/>
            <person name="Bennetzen J."/>
            <person name="Bezanilla M."/>
            <person name="Blankenship R."/>
            <person name="Cho S.H."/>
            <person name="Dutcher S."/>
            <person name="Estelle M."/>
            <person name="Fawcett J.A."/>
            <person name="Gundlach H."/>
            <person name="Hanada K."/>
            <person name="Heyl A."/>
            <person name="Hicks K.A."/>
            <person name="Hugh J."/>
            <person name="Lohr M."/>
            <person name="Mayer K."/>
            <person name="Melkozernov A."/>
            <person name="Murata T."/>
            <person name="Nelson D."/>
            <person name="Pils B."/>
            <person name="Prigge M."/>
            <person name="Reiss B."/>
            <person name="Renner T."/>
            <person name="Rombauts S."/>
            <person name="Rushton P."/>
            <person name="Sanderfoot A."/>
            <person name="Schween G."/>
            <person name="Shiu S.-H."/>
            <person name="Stueber K."/>
            <person name="Theodoulou F.L."/>
            <person name="Tu H."/>
            <person name="Van de Peer Y."/>
            <person name="Verrier P.J."/>
            <person name="Waters E."/>
            <person name="Wood A."/>
            <person name="Yang L."/>
            <person name="Cove D."/>
            <person name="Cuming A."/>
            <person name="Hasebe M."/>
            <person name="Lucas S."/>
            <person name="Mishler D.B."/>
            <person name="Reski R."/>
            <person name="Grigoriev I."/>
            <person name="Quatrano R.S."/>
            <person name="Boore J.L."/>
        </authorList>
    </citation>
    <scope>NUCLEOTIDE SEQUENCE [LARGE SCALE GENOMIC DNA]</scope>
    <source>
        <strain evidence="2 3">cv. Gransden 2004</strain>
    </source>
</reference>
<dbReference type="PaxDb" id="3218-PP1S115_39V6.1"/>
<evidence type="ECO:0000313" key="2">
    <source>
        <dbReference type="EnsemblPlants" id="Pp3c4_27120V3.1"/>
    </source>
</evidence>
<dbReference type="Gramene" id="Pp3c4_27120V3.2">
    <property type="protein sequence ID" value="Pp3c4_27120V3.2"/>
    <property type="gene ID" value="Pp3c4_27120"/>
</dbReference>
<evidence type="ECO:0000313" key="3">
    <source>
        <dbReference type="Proteomes" id="UP000006727"/>
    </source>
</evidence>